<evidence type="ECO:0008006" key="3">
    <source>
        <dbReference type="Google" id="ProtNLM"/>
    </source>
</evidence>
<protein>
    <recommendedName>
        <fullName evidence="3">DUF1579 domain-containing protein</fullName>
    </recommendedName>
</protein>
<accession>A0ABV2REI7</accession>
<comment type="caution">
    <text evidence="1">The sequence shown here is derived from an EMBL/GenBank/DDBJ whole genome shotgun (WGS) entry which is preliminary data.</text>
</comment>
<dbReference type="EMBL" id="JBEPTF010000004">
    <property type="protein sequence ID" value="MET4684989.1"/>
    <property type="molecule type" value="Genomic_DNA"/>
</dbReference>
<sequence>MTDLSGRWTGIYFYPVDAEFNPHDDLPPTPFEARIRDAGGEVSGSTLEPDALGPADASPIPARIEGHHFDGQLVFTKFPDGGGQHHSIDYVGSISADGNSIAGRWVIHGDWSGTFRMQRSLTPVGTTLEVATTA</sequence>
<gene>
    <name evidence="1" type="ORF">ABIE19_002938</name>
</gene>
<reference evidence="1 2" key="1">
    <citation type="submission" date="2024-06" db="EMBL/GenBank/DDBJ databases">
        <title>Sorghum-associated microbial communities from plants grown in Nebraska, USA.</title>
        <authorList>
            <person name="Schachtman D."/>
        </authorList>
    </citation>
    <scope>NUCLEOTIDE SEQUENCE [LARGE SCALE GENOMIC DNA]</scope>
    <source>
        <strain evidence="1 2">2814</strain>
    </source>
</reference>
<evidence type="ECO:0000313" key="1">
    <source>
        <dbReference type="EMBL" id="MET4684989.1"/>
    </source>
</evidence>
<name>A0ABV2REI7_9CAUL</name>
<dbReference type="RefSeq" id="WP_354089950.1">
    <property type="nucleotide sequence ID" value="NZ_JBEPTF010000004.1"/>
</dbReference>
<evidence type="ECO:0000313" key="2">
    <source>
        <dbReference type="Proteomes" id="UP001549313"/>
    </source>
</evidence>
<dbReference type="Proteomes" id="UP001549313">
    <property type="component" value="Unassembled WGS sequence"/>
</dbReference>
<organism evidence="1 2">
    <name type="scientific">Brevundimonas faecalis</name>
    <dbReference type="NCBI Taxonomy" id="947378"/>
    <lineage>
        <taxon>Bacteria</taxon>
        <taxon>Pseudomonadati</taxon>
        <taxon>Pseudomonadota</taxon>
        <taxon>Alphaproteobacteria</taxon>
        <taxon>Caulobacterales</taxon>
        <taxon>Caulobacteraceae</taxon>
        <taxon>Brevundimonas</taxon>
    </lineage>
</organism>
<keyword evidence="2" id="KW-1185">Reference proteome</keyword>
<proteinExistence type="predicted"/>